<keyword evidence="1" id="KW-1133">Transmembrane helix</keyword>
<feature type="domain" description="Nose resistant-to-fluoxetine protein N-terminal" evidence="3">
    <location>
        <begin position="66"/>
        <end position="213"/>
    </location>
</feature>
<dbReference type="Pfam" id="PF20146">
    <property type="entry name" value="NRF"/>
    <property type="match status" value="1"/>
</dbReference>
<dbReference type="InterPro" id="IPR002656">
    <property type="entry name" value="Acyl_transf_3_dom"/>
</dbReference>
<feature type="transmembrane region" description="Helical" evidence="1">
    <location>
        <begin position="640"/>
        <end position="658"/>
    </location>
</feature>
<evidence type="ECO:0000259" key="3">
    <source>
        <dbReference type="SMART" id="SM00703"/>
    </source>
</evidence>
<keyword evidence="5" id="KW-1185">Reference proteome</keyword>
<accession>A0AAV6UZ66</accession>
<dbReference type="PANTHER" id="PTHR11161:SF0">
    <property type="entry name" value="O-ACYLTRANSFERASE LIKE PROTEIN"/>
    <property type="match status" value="1"/>
</dbReference>
<protein>
    <recommendedName>
        <fullName evidence="3">Nose resistant-to-fluoxetine protein N-terminal domain-containing protein</fullName>
    </recommendedName>
</protein>
<feature type="transmembrane region" description="Helical" evidence="1">
    <location>
        <begin position="710"/>
        <end position="728"/>
    </location>
</feature>
<feature type="transmembrane region" description="Helical" evidence="1">
    <location>
        <begin position="277"/>
        <end position="300"/>
    </location>
</feature>
<dbReference type="GO" id="GO:0016747">
    <property type="term" value="F:acyltransferase activity, transferring groups other than amino-acyl groups"/>
    <property type="evidence" value="ECO:0007669"/>
    <property type="project" value="InterPro"/>
</dbReference>
<proteinExistence type="predicted"/>
<keyword evidence="1" id="KW-0812">Transmembrane</keyword>
<dbReference type="EMBL" id="JAFNEN010000230">
    <property type="protein sequence ID" value="KAG8188780.1"/>
    <property type="molecule type" value="Genomic_DNA"/>
</dbReference>
<evidence type="ECO:0000256" key="1">
    <source>
        <dbReference type="SAM" id="Phobius"/>
    </source>
</evidence>
<keyword evidence="1" id="KW-0472">Membrane</keyword>
<feature type="signal peptide" evidence="2">
    <location>
        <begin position="1"/>
        <end position="20"/>
    </location>
</feature>
<dbReference type="Proteomes" id="UP000827092">
    <property type="component" value="Unassembled WGS sequence"/>
</dbReference>
<dbReference type="InterPro" id="IPR006621">
    <property type="entry name" value="Nose-resist-to-fluoxetine_N"/>
</dbReference>
<feature type="transmembrane region" description="Helical" evidence="1">
    <location>
        <begin position="387"/>
        <end position="411"/>
    </location>
</feature>
<feature type="transmembrane region" description="Helical" evidence="1">
    <location>
        <begin position="599"/>
        <end position="620"/>
    </location>
</feature>
<feature type="transmembrane region" description="Helical" evidence="1">
    <location>
        <begin position="432"/>
        <end position="451"/>
    </location>
</feature>
<evidence type="ECO:0000256" key="2">
    <source>
        <dbReference type="SAM" id="SignalP"/>
    </source>
</evidence>
<dbReference type="AlphaFoldDB" id="A0AAV6UZ66"/>
<feature type="transmembrane region" description="Helical" evidence="1">
    <location>
        <begin position="494"/>
        <end position="514"/>
    </location>
</feature>
<name>A0AAV6UZ66_9ARAC</name>
<feature type="transmembrane region" description="Helical" evidence="1">
    <location>
        <begin position="569"/>
        <end position="587"/>
    </location>
</feature>
<evidence type="ECO:0000313" key="4">
    <source>
        <dbReference type="EMBL" id="KAG8188780.1"/>
    </source>
</evidence>
<feature type="chain" id="PRO_5043496205" description="Nose resistant-to-fluoxetine protein N-terminal domain-containing protein" evidence="2">
    <location>
        <begin position="21"/>
        <end position="781"/>
    </location>
</feature>
<comment type="caution">
    <text evidence="4">The sequence shown here is derived from an EMBL/GenBank/DDBJ whole genome shotgun (WGS) entry which is preliminary data.</text>
</comment>
<gene>
    <name evidence="4" type="ORF">JTE90_009174</name>
</gene>
<keyword evidence="2" id="KW-0732">Signal</keyword>
<feature type="transmembrane region" description="Helical" evidence="1">
    <location>
        <begin position="670"/>
        <end position="690"/>
    </location>
</feature>
<dbReference type="InterPro" id="IPR052728">
    <property type="entry name" value="O2_lipid_transport_reg"/>
</dbReference>
<feature type="transmembrane region" description="Helical" evidence="1">
    <location>
        <begin position="348"/>
        <end position="367"/>
    </location>
</feature>
<dbReference type="Pfam" id="PF01757">
    <property type="entry name" value="Acyl_transf_3"/>
    <property type="match status" value="1"/>
</dbReference>
<dbReference type="SMART" id="SM00703">
    <property type="entry name" value="NRF"/>
    <property type="match status" value="1"/>
</dbReference>
<reference evidence="4 5" key="1">
    <citation type="journal article" date="2022" name="Nat. Ecol. Evol.">
        <title>A masculinizing supergene underlies an exaggerated male reproductive morph in a spider.</title>
        <authorList>
            <person name="Hendrickx F."/>
            <person name="De Corte Z."/>
            <person name="Sonet G."/>
            <person name="Van Belleghem S.M."/>
            <person name="Kostlbacher S."/>
            <person name="Vangestel C."/>
        </authorList>
    </citation>
    <scope>NUCLEOTIDE SEQUENCE [LARGE SCALE GENOMIC DNA]</scope>
    <source>
        <strain evidence="4">W744_W776</strain>
    </source>
</reference>
<feature type="transmembrane region" description="Helical" evidence="1">
    <location>
        <begin position="521"/>
        <end position="541"/>
    </location>
</feature>
<evidence type="ECO:0000313" key="5">
    <source>
        <dbReference type="Proteomes" id="UP000827092"/>
    </source>
</evidence>
<organism evidence="4 5">
    <name type="scientific">Oedothorax gibbosus</name>
    <dbReference type="NCBI Taxonomy" id="931172"/>
    <lineage>
        <taxon>Eukaryota</taxon>
        <taxon>Metazoa</taxon>
        <taxon>Ecdysozoa</taxon>
        <taxon>Arthropoda</taxon>
        <taxon>Chelicerata</taxon>
        <taxon>Arachnida</taxon>
        <taxon>Araneae</taxon>
        <taxon>Araneomorphae</taxon>
        <taxon>Entelegynae</taxon>
        <taxon>Araneoidea</taxon>
        <taxon>Linyphiidae</taxon>
        <taxon>Erigoninae</taxon>
        <taxon>Oedothorax</taxon>
    </lineage>
</organism>
<dbReference type="PANTHER" id="PTHR11161">
    <property type="entry name" value="O-ACYLTRANSFERASE"/>
    <property type="match status" value="1"/>
</dbReference>
<sequence length="781" mass="88315">MLPKVLFLFTLAMIFSGAWCGLPTPTSDPVRPHMHLYEGMLRNLTSGVIRRAMPAMYQVMEKVNISTECSASLVKYAVGLRQIKVWAMRMFDASAKLPSGMFDGTVMEFGAFDQCLAIQVKNKKGLEDFRGQYCSVEAVPTLGPRPRNLSLARKSHVAFNDSIIKEINTTILAFYQLSLRFGICVPSDCTTDDIQVLAAEDTPIEHCDLFTPEKNPTHLYFTLLKQLSLRFGICVPSDCTTDDIQVLAAEVLKPLHNTVRVSRCHIKEGIKVEPVHVVVLFLVFILLLLLCGGTALEYYINRRKVQEKKPMDLNGLHKCLLSFSVQRNVHQLCTPSSRAEEMKCLHGIRALSMTWVVLGHTYIWVNFQALTKATAGRAWFNNIEFEVILNGWLSVSSFIFLSGLLTSYTTLKYLNISGGRINIFLYIFRRFIRLYPSMLLLLGAMFFLPWVSSGPFWAEMPGVEVDNCRRSWWANLAFINNWRPINEMCMQHSWYVSADMQLHVVALLVLLPLYRNVYAGLSIAFSLALGGILAVGIITYINDYDPTILISTANLPQVYRIAEEIHVKTFTYLGPYCIGIGTGYLLLRCPKPKLRWGFRLVCWSAACVLGLMSLYGTHYWNTARFPSREITALYASLHRTTFVAALAWVAYACITGYAGTISSMLKSSPFVVMSRLTFMTYLAQGPVIWTRYGSLKERMFYSHYNMLYEYVGNLVLSLAVAFAGHILVEAPFANLERLFFSSLKTPKEEASKILRKVEVQREVNGNEKCQNNNHNTILEAA</sequence>